<evidence type="ECO:0008006" key="13">
    <source>
        <dbReference type="Google" id="ProtNLM"/>
    </source>
</evidence>
<evidence type="ECO:0000256" key="3">
    <source>
        <dbReference type="ARBA" id="ARBA00022676"/>
    </source>
</evidence>
<dbReference type="GO" id="GO:0016020">
    <property type="term" value="C:membrane"/>
    <property type="evidence" value="ECO:0007669"/>
    <property type="project" value="UniProtKB-SubCell"/>
</dbReference>
<dbReference type="AlphaFoldDB" id="A0AAF0DGS7"/>
<dbReference type="InterPro" id="IPR022751">
    <property type="entry name" value="Alpha_mannosyltransferase"/>
</dbReference>
<dbReference type="SUPFAM" id="SSF53448">
    <property type="entry name" value="Nucleotide-diphospho-sugar transferases"/>
    <property type="match status" value="1"/>
</dbReference>
<evidence type="ECO:0000313" key="12">
    <source>
        <dbReference type="Proteomes" id="UP001219355"/>
    </source>
</evidence>
<evidence type="ECO:0000256" key="8">
    <source>
        <dbReference type="ARBA" id="ARBA00023136"/>
    </source>
</evidence>
<comment type="similarity">
    <text evidence="2">Belongs to the MNN1/MNT family.</text>
</comment>
<dbReference type="InterPro" id="IPR029044">
    <property type="entry name" value="Nucleotide-diphossugar_trans"/>
</dbReference>
<evidence type="ECO:0000256" key="6">
    <source>
        <dbReference type="ARBA" id="ARBA00022968"/>
    </source>
</evidence>
<keyword evidence="7 10" id="KW-1133">Transmembrane helix</keyword>
<dbReference type="PANTHER" id="PTHR31392">
    <property type="entry name" value="ALPHA-1,3-MANNOSYLTRANSFERASE MNN1-RELATED"/>
    <property type="match status" value="1"/>
</dbReference>
<gene>
    <name evidence="11" type="ORF">PRK78_002967</name>
</gene>
<dbReference type="GO" id="GO:0000033">
    <property type="term" value="F:alpha-1,3-mannosyltransferase activity"/>
    <property type="evidence" value="ECO:0007669"/>
    <property type="project" value="TreeGrafter"/>
</dbReference>
<protein>
    <recommendedName>
        <fullName evidence="13">Alpha-1,3-mannosyltransferase</fullName>
    </recommendedName>
</protein>
<comment type="subcellular location">
    <subcellularLocation>
        <location evidence="1">Membrane</location>
        <topology evidence="1">Single-pass type II membrane protein</topology>
    </subcellularLocation>
</comment>
<dbReference type="Proteomes" id="UP001219355">
    <property type="component" value="Chromosome 2"/>
</dbReference>
<keyword evidence="5 10" id="KW-0812">Transmembrane</keyword>
<keyword evidence="6" id="KW-0735">Signal-anchor</keyword>
<dbReference type="Pfam" id="PF11051">
    <property type="entry name" value="Mannosyl_trans3"/>
    <property type="match status" value="1"/>
</dbReference>
<accession>A0AAF0DGS7</accession>
<keyword evidence="8 10" id="KW-0472">Membrane</keyword>
<reference evidence="11" key="1">
    <citation type="submission" date="2023-03" db="EMBL/GenBank/DDBJ databases">
        <title>Emydomyces testavorans Genome Sequence.</title>
        <authorList>
            <person name="Hoyer L."/>
        </authorList>
    </citation>
    <scope>NUCLEOTIDE SEQUENCE</scope>
    <source>
        <strain evidence="11">16-2883</strain>
    </source>
</reference>
<keyword evidence="4" id="KW-0808">Transferase</keyword>
<evidence type="ECO:0000256" key="1">
    <source>
        <dbReference type="ARBA" id="ARBA00004606"/>
    </source>
</evidence>
<dbReference type="PANTHER" id="PTHR31392:SF1">
    <property type="entry name" value="ALPHA-1,3-MANNOSYLTRANSFERASE MNN1-RELATED"/>
    <property type="match status" value="1"/>
</dbReference>
<organism evidence="11 12">
    <name type="scientific">Emydomyces testavorans</name>
    <dbReference type="NCBI Taxonomy" id="2070801"/>
    <lineage>
        <taxon>Eukaryota</taxon>
        <taxon>Fungi</taxon>
        <taxon>Dikarya</taxon>
        <taxon>Ascomycota</taxon>
        <taxon>Pezizomycotina</taxon>
        <taxon>Eurotiomycetes</taxon>
        <taxon>Eurotiomycetidae</taxon>
        <taxon>Onygenales</taxon>
        <taxon>Nannizziopsiaceae</taxon>
        <taxon>Emydomyces</taxon>
    </lineage>
</organism>
<evidence type="ECO:0000256" key="2">
    <source>
        <dbReference type="ARBA" id="ARBA00009105"/>
    </source>
</evidence>
<proteinExistence type="inferred from homology"/>
<name>A0AAF0DGS7_9EURO</name>
<evidence type="ECO:0000256" key="7">
    <source>
        <dbReference type="ARBA" id="ARBA00022989"/>
    </source>
</evidence>
<feature type="transmembrane region" description="Helical" evidence="10">
    <location>
        <begin position="6"/>
        <end position="27"/>
    </location>
</feature>
<evidence type="ECO:0000256" key="10">
    <source>
        <dbReference type="SAM" id="Phobius"/>
    </source>
</evidence>
<dbReference type="EMBL" id="CP120628">
    <property type="protein sequence ID" value="WEW57500.1"/>
    <property type="molecule type" value="Genomic_DNA"/>
</dbReference>
<evidence type="ECO:0000313" key="11">
    <source>
        <dbReference type="EMBL" id="WEW57500.1"/>
    </source>
</evidence>
<keyword evidence="12" id="KW-1185">Reference proteome</keyword>
<dbReference type="GO" id="GO:0005794">
    <property type="term" value="C:Golgi apparatus"/>
    <property type="evidence" value="ECO:0007669"/>
    <property type="project" value="TreeGrafter"/>
</dbReference>
<dbReference type="GO" id="GO:0006493">
    <property type="term" value="P:protein O-linked glycosylation"/>
    <property type="evidence" value="ECO:0007669"/>
    <property type="project" value="TreeGrafter"/>
</dbReference>
<evidence type="ECO:0000256" key="4">
    <source>
        <dbReference type="ARBA" id="ARBA00022679"/>
    </source>
</evidence>
<sequence length="448" mass="50751">MLKLRLVRGSLFIIALITFIFLLLLPYRRLPRSPGIPMSSGRTILSNAVSLDSIATYFVDYPAASTASSEIGLWPTIETFALSLFPFLRRPVGHRPLYSLLRRHERGTKGVVIPVGISSFRFACHLVGSIRNVLKSQIPIEIAYAGESDLPLAHRQFLSSLGSAIYLLDVTAYFDDSLVNFATGMWAIKPFAILASRFEQAMLMDSDSVLLQKPETLFDGHGGFKKTGVLLFHDRLLFKNAFPARHEWWQEQMKHSSPSSNFQTSRVHTEKYAEEGESGLVVVDKARLPVLMGLLHVAWQNTEEVRTKVTYVMGYGDKESWWLAFELCNVPYTFESHYAAILGELVNSGNVTRVCSFNIAHTDENDDLLWFNGSLLRNKARNTTEFWVPEVWMLDGEWEKGRTKSMWSCMRSGVTLPVDERTTWILHESVNEARRLDSAIIPSLIQLP</sequence>
<evidence type="ECO:0000256" key="5">
    <source>
        <dbReference type="ARBA" id="ARBA00022692"/>
    </source>
</evidence>
<keyword evidence="9" id="KW-0325">Glycoprotein</keyword>
<keyword evidence="3" id="KW-0328">Glycosyltransferase</keyword>
<evidence type="ECO:0000256" key="9">
    <source>
        <dbReference type="ARBA" id="ARBA00023180"/>
    </source>
</evidence>